<dbReference type="InterPro" id="IPR004843">
    <property type="entry name" value="Calcineurin-like_PHP"/>
</dbReference>
<evidence type="ECO:0000259" key="8">
    <source>
        <dbReference type="PROSITE" id="PS50847"/>
    </source>
</evidence>
<evidence type="ECO:0000256" key="3">
    <source>
        <dbReference type="ARBA" id="ARBA00022729"/>
    </source>
</evidence>
<sequence>MPAALAAAVLVGLPATSAAAMPAPEAAAPLSLSVLATTDVHGHVLNWDYFTNGPYPAGEELGLARARTVIDEVRSEKGEDSVLLFDNGDSIQGSPLTSYYSATQPVTETGEQHPMAVANSVMDYDAQVVGNHEYNYGLDMLDLYASQVDFPVLAANAVDVASGEPHNPPTTMIEREIDGETVQVGVVGLTTPGSRVWDKKHLDGKIEFADIVETAKTYAPQLKEQGADVVIALSHSGKDPQSQTWDPDQLQENLSRTLAEQVPEIDVVVAGHSHLDEPEEVVTQTDGTRALITQPYYWGRSLNEVELSLVPEESGEGFEVDWEDTAPSVTPHYLQGDVEESPEMVSAISSHHQATVDYVNQKVGTATETMSGATSRYEDTAILDFVGMVMTETAEAGLAGTEYEDLPVLAQTSPFSRDAVFNAGDVSVADVGGLYIYDNTLAGVKLDGAQLKAYLERAASFYEQVEEGADFDPAEVSNAYDEGDGRDRPDYTYDALTGVDYDINISRPVGERIENIRMADGSEVGEDDEFVLAINNYRQSGGSGYPVADLEEVYNEQVEIREALIDWTVENQVIDPSGFFRENWVLTSETLDRGDGGPSEEPTEEPTGQPTDGPGEEPSDDPGDRPSGEPTGDPGDGPSEEPNGQPGGDDSDGSGDEEAGPRLPRTGTEIAGLAGLGVLLAGLGAGAVVLARRRRV</sequence>
<evidence type="ECO:0000313" key="10">
    <source>
        <dbReference type="Proteomes" id="UP001500984"/>
    </source>
</evidence>
<dbReference type="Pfam" id="PF02872">
    <property type="entry name" value="5_nucleotid_C"/>
    <property type="match status" value="1"/>
</dbReference>
<evidence type="ECO:0000313" key="9">
    <source>
        <dbReference type="EMBL" id="GAA2087898.1"/>
    </source>
</evidence>
<dbReference type="PANTHER" id="PTHR11575">
    <property type="entry name" value="5'-NUCLEOTIDASE-RELATED"/>
    <property type="match status" value="1"/>
</dbReference>
<dbReference type="Proteomes" id="UP001500984">
    <property type="component" value="Unassembled WGS sequence"/>
</dbReference>
<keyword evidence="2" id="KW-0964">Secreted</keyword>
<keyword evidence="3 5" id="KW-0732">Signal</keyword>
<keyword evidence="5" id="KW-0378">Hydrolase</keyword>
<keyword evidence="10" id="KW-1185">Reference proteome</keyword>
<feature type="transmembrane region" description="Helical" evidence="7">
    <location>
        <begin position="670"/>
        <end position="691"/>
    </location>
</feature>
<dbReference type="PROSITE" id="PS00785">
    <property type="entry name" value="5_NUCLEOTIDASE_1"/>
    <property type="match status" value="1"/>
</dbReference>
<keyword evidence="4" id="KW-0572">Peptidoglycan-anchor</keyword>
<evidence type="ECO:0000256" key="4">
    <source>
        <dbReference type="ARBA" id="ARBA00023088"/>
    </source>
</evidence>
<feature type="chain" id="PRO_5044980112" evidence="5">
    <location>
        <begin position="21"/>
        <end position="696"/>
    </location>
</feature>
<dbReference type="InterPro" id="IPR029052">
    <property type="entry name" value="Metallo-depent_PP-like"/>
</dbReference>
<proteinExistence type="inferred from homology"/>
<feature type="domain" description="Gram-positive cocci surface proteins LPxTG" evidence="8">
    <location>
        <begin position="663"/>
        <end position="696"/>
    </location>
</feature>
<dbReference type="PRINTS" id="PR01607">
    <property type="entry name" value="APYRASEFAMLY"/>
</dbReference>
<dbReference type="InterPro" id="IPR019931">
    <property type="entry name" value="LPXTG_anchor"/>
</dbReference>
<dbReference type="EMBL" id="BAAAPZ010000002">
    <property type="protein sequence ID" value="GAA2087898.1"/>
    <property type="molecule type" value="Genomic_DNA"/>
</dbReference>
<dbReference type="Gene3D" id="3.60.21.10">
    <property type="match status" value="1"/>
</dbReference>
<gene>
    <name evidence="9" type="ORF">GCM10009823_02610</name>
</gene>
<dbReference type="InterPro" id="IPR036907">
    <property type="entry name" value="5'-Nucleotdase_C_sf"/>
</dbReference>
<reference evidence="9 10" key="1">
    <citation type="journal article" date="2019" name="Int. J. Syst. Evol. Microbiol.">
        <title>The Global Catalogue of Microorganisms (GCM) 10K type strain sequencing project: providing services to taxonomists for standard genome sequencing and annotation.</title>
        <authorList>
            <consortium name="The Broad Institute Genomics Platform"/>
            <consortium name="The Broad Institute Genome Sequencing Center for Infectious Disease"/>
            <person name="Wu L."/>
            <person name="Ma J."/>
        </authorList>
    </citation>
    <scope>NUCLEOTIDE SEQUENCE [LARGE SCALE GENOMIC DNA]</scope>
    <source>
        <strain evidence="9 10">JCM 15900</strain>
    </source>
</reference>
<evidence type="ECO:0000256" key="7">
    <source>
        <dbReference type="SAM" id="Phobius"/>
    </source>
</evidence>
<keyword evidence="7" id="KW-1133">Transmembrane helix</keyword>
<feature type="signal peptide" evidence="5">
    <location>
        <begin position="1"/>
        <end position="20"/>
    </location>
</feature>
<dbReference type="PROSITE" id="PS50847">
    <property type="entry name" value="GRAM_POS_ANCHORING"/>
    <property type="match status" value="1"/>
</dbReference>
<evidence type="ECO:0000256" key="2">
    <source>
        <dbReference type="ARBA" id="ARBA00022525"/>
    </source>
</evidence>
<dbReference type="PANTHER" id="PTHR11575:SF6">
    <property type="entry name" value="2',3'-CYCLIC-NUCLEOTIDE 2'-PHOSPHODIESTERASE_3'-NUCLEOTIDASE"/>
    <property type="match status" value="1"/>
</dbReference>
<feature type="compositionally biased region" description="Acidic residues" evidence="6">
    <location>
        <begin position="649"/>
        <end position="658"/>
    </location>
</feature>
<protein>
    <submittedName>
        <fullName evidence="9">5'-nucleotidase C-terminal domain-containing protein</fullName>
    </submittedName>
</protein>
<feature type="region of interest" description="Disordered" evidence="6">
    <location>
        <begin position="587"/>
        <end position="667"/>
    </location>
</feature>
<evidence type="ECO:0000256" key="6">
    <source>
        <dbReference type="SAM" id="MobiDB-lite"/>
    </source>
</evidence>
<dbReference type="NCBIfam" id="TIGR01167">
    <property type="entry name" value="LPXTG_anchor"/>
    <property type="match status" value="1"/>
</dbReference>
<comment type="caution">
    <text evidence="9">The sequence shown here is derived from an EMBL/GenBank/DDBJ whole genome shotgun (WGS) entry which is preliminary data.</text>
</comment>
<evidence type="ECO:0000256" key="5">
    <source>
        <dbReference type="RuleBase" id="RU362119"/>
    </source>
</evidence>
<dbReference type="InterPro" id="IPR008334">
    <property type="entry name" value="5'-Nucleotdase_C"/>
</dbReference>
<keyword evidence="7" id="KW-0812">Transmembrane</keyword>
<accession>A0ABN2WBR8</accession>
<dbReference type="Gene3D" id="3.90.780.10">
    <property type="entry name" value="5'-Nucleotidase, C-terminal domain"/>
    <property type="match status" value="1"/>
</dbReference>
<organism evidence="9 10">
    <name type="scientific">Brevibacterium salitolerans</name>
    <dbReference type="NCBI Taxonomy" id="1403566"/>
    <lineage>
        <taxon>Bacteria</taxon>
        <taxon>Bacillati</taxon>
        <taxon>Actinomycetota</taxon>
        <taxon>Actinomycetes</taxon>
        <taxon>Micrococcales</taxon>
        <taxon>Brevibacteriaceae</taxon>
        <taxon>Brevibacterium</taxon>
    </lineage>
</organism>
<keyword evidence="5" id="KW-0547">Nucleotide-binding</keyword>
<keyword evidence="7" id="KW-0472">Membrane</keyword>
<evidence type="ECO:0000256" key="1">
    <source>
        <dbReference type="ARBA" id="ARBA00022512"/>
    </source>
</evidence>
<dbReference type="SUPFAM" id="SSF56300">
    <property type="entry name" value="Metallo-dependent phosphatases"/>
    <property type="match status" value="1"/>
</dbReference>
<dbReference type="Pfam" id="PF00149">
    <property type="entry name" value="Metallophos"/>
    <property type="match status" value="1"/>
</dbReference>
<dbReference type="InterPro" id="IPR006179">
    <property type="entry name" value="5_nucleotidase/apyrase"/>
</dbReference>
<comment type="similarity">
    <text evidence="5">Belongs to the 5'-nucleotidase family.</text>
</comment>
<keyword evidence="1" id="KW-0134">Cell wall</keyword>
<name>A0ABN2WBR8_9MICO</name>
<dbReference type="SUPFAM" id="SSF55816">
    <property type="entry name" value="5'-nucleotidase (syn. UDP-sugar hydrolase), C-terminal domain"/>
    <property type="match status" value="1"/>
</dbReference>
<dbReference type="InterPro" id="IPR006146">
    <property type="entry name" value="5'-Nucleotdase_CS"/>
</dbReference>